<reference evidence="10" key="1">
    <citation type="journal article" date="2019" name="Int. J. Syst. Evol. Microbiol.">
        <title>The Global Catalogue of Microorganisms (GCM) 10K type strain sequencing project: providing services to taxonomists for standard genome sequencing and annotation.</title>
        <authorList>
            <consortium name="The Broad Institute Genomics Platform"/>
            <consortium name="The Broad Institute Genome Sequencing Center for Infectious Disease"/>
            <person name="Wu L."/>
            <person name="Ma J."/>
        </authorList>
    </citation>
    <scope>NUCLEOTIDE SEQUENCE [LARGE SCALE GENOMIC DNA]</scope>
    <source>
        <strain evidence="10">CECT 8064</strain>
    </source>
</reference>
<keyword evidence="4" id="KW-0067">ATP-binding</keyword>
<evidence type="ECO:0000256" key="4">
    <source>
        <dbReference type="ARBA" id="ARBA00022840"/>
    </source>
</evidence>
<protein>
    <recommendedName>
        <fullName evidence="5">UDP-N-acetylglucosamine kinase</fullName>
        <ecNumber evidence="2">2.7.1.176</ecNumber>
    </recommendedName>
    <alternativeName>
        <fullName evidence="5">UDP-N-acetylglucosamine kinase</fullName>
    </alternativeName>
</protein>
<evidence type="ECO:0000313" key="9">
    <source>
        <dbReference type="EMBL" id="MFC4517966.1"/>
    </source>
</evidence>
<evidence type="ECO:0000313" key="10">
    <source>
        <dbReference type="Proteomes" id="UP001595990"/>
    </source>
</evidence>
<keyword evidence="10" id="KW-1185">Reference proteome</keyword>
<dbReference type="InterPro" id="IPR027417">
    <property type="entry name" value="P-loop_NTPase"/>
</dbReference>
<feature type="region of interest" description="Disordered" evidence="7">
    <location>
        <begin position="314"/>
        <end position="355"/>
    </location>
</feature>
<evidence type="ECO:0000256" key="3">
    <source>
        <dbReference type="ARBA" id="ARBA00022741"/>
    </source>
</evidence>
<dbReference type="EMBL" id="JBHSFS010000029">
    <property type="protein sequence ID" value="MFC4517966.1"/>
    <property type="molecule type" value="Genomic_DNA"/>
</dbReference>
<dbReference type="EC" id="2.7.1.176" evidence="2"/>
<feature type="compositionally biased region" description="Low complexity" evidence="7">
    <location>
        <begin position="314"/>
        <end position="329"/>
    </location>
</feature>
<evidence type="ECO:0000259" key="8">
    <source>
        <dbReference type="Pfam" id="PF06414"/>
    </source>
</evidence>
<dbReference type="Pfam" id="PF06414">
    <property type="entry name" value="Zeta_toxin"/>
    <property type="match status" value="1"/>
</dbReference>
<name>A0ABV9BVL3_9ACTN</name>
<sequence length="355" mass="38797">MDVLREDYRELYSHLQQRMSTGDLSAGPRDTFAQHFQGGEWTLERMRLHRAIMTEAKENVAGRPRDGHAVLMTAGPPGAGKGTSLALLETRQGDRTELGQALADAHGVDLSNYVTLNPDDFKEAIIRHGGAPALSAEARQLPGGRELAPAELAALVHRESAYLQDQFEMWARAQGHNLIYDGTMKNLPKTEAMLGDLAREGYGQRVVLSVEVPLQTSLEQNALRWQQDRVKFDAGTHAYGGRMAPEGLIRDLYPQAHAAAYSVSRVNAHALHSKGHITGLIELDRGNWKAVPAPSQYAPAMRHQSQEDGMRIRIAAAANATSTTASRPAPGNPAQSAAQPRHQPHQPNHGHGRSR</sequence>
<gene>
    <name evidence="9" type="ORF">ACFPEN_34435</name>
</gene>
<proteinExistence type="inferred from homology"/>
<dbReference type="RefSeq" id="WP_417924366.1">
    <property type="nucleotide sequence ID" value="NZ_JBHSFS010000029.1"/>
</dbReference>
<accession>A0ABV9BVL3</accession>
<keyword evidence="3" id="KW-0547">Nucleotide-binding</keyword>
<evidence type="ECO:0000256" key="5">
    <source>
        <dbReference type="ARBA" id="ARBA00032897"/>
    </source>
</evidence>
<feature type="compositionally biased region" description="Basic residues" evidence="7">
    <location>
        <begin position="342"/>
        <end position="355"/>
    </location>
</feature>
<evidence type="ECO:0000256" key="2">
    <source>
        <dbReference type="ARBA" id="ARBA00011963"/>
    </source>
</evidence>
<evidence type="ECO:0000256" key="6">
    <source>
        <dbReference type="ARBA" id="ARBA00048178"/>
    </source>
</evidence>
<organism evidence="9 10">
    <name type="scientific">Streptomyces ehimensis</name>
    <dbReference type="NCBI Taxonomy" id="68195"/>
    <lineage>
        <taxon>Bacteria</taxon>
        <taxon>Bacillati</taxon>
        <taxon>Actinomycetota</taxon>
        <taxon>Actinomycetes</taxon>
        <taxon>Kitasatosporales</taxon>
        <taxon>Streptomycetaceae</taxon>
        <taxon>Streptomyces</taxon>
    </lineage>
</organism>
<comment type="catalytic activity">
    <reaction evidence="6">
        <text>UDP-N-acetyl-alpha-D-glucosamine + ATP = UDP-N-acetyl-alpha-D-glucosamine 3'-phosphate + ADP + H(+)</text>
        <dbReference type="Rhea" id="RHEA:32671"/>
        <dbReference type="ChEBI" id="CHEBI:15378"/>
        <dbReference type="ChEBI" id="CHEBI:30616"/>
        <dbReference type="ChEBI" id="CHEBI:57705"/>
        <dbReference type="ChEBI" id="CHEBI:64353"/>
        <dbReference type="ChEBI" id="CHEBI:456216"/>
        <dbReference type="EC" id="2.7.1.176"/>
    </reaction>
</comment>
<evidence type="ECO:0000256" key="1">
    <source>
        <dbReference type="ARBA" id="ARBA00009104"/>
    </source>
</evidence>
<feature type="domain" description="Zeta toxin" evidence="8">
    <location>
        <begin position="69"/>
        <end position="245"/>
    </location>
</feature>
<dbReference type="SUPFAM" id="SSF52540">
    <property type="entry name" value="P-loop containing nucleoside triphosphate hydrolases"/>
    <property type="match status" value="1"/>
</dbReference>
<dbReference type="Gene3D" id="3.40.50.300">
    <property type="entry name" value="P-loop containing nucleotide triphosphate hydrolases"/>
    <property type="match status" value="1"/>
</dbReference>
<dbReference type="InterPro" id="IPR010488">
    <property type="entry name" value="Zeta_toxin_domain"/>
</dbReference>
<evidence type="ECO:0000256" key="7">
    <source>
        <dbReference type="SAM" id="MobiDB-lite"/>
    </source>
</evidence>
<comment type="caution">
    <text evidence="9">The sequence shown here is derived from an EMBL/GenBank/DDBJ whole genome shotgun (WGS) entry which is preliminary data.</text>
</comment>
<comment type="similarity">
    <text evidence="1">Belongs to the zeta toxin family.</text>
</comment>
<dbReference type="Proteomes" id="UP001595990">
    <property type="component" value="Unassembled WGS sequence"/>
</dbReference>